<dbReference type="InterPro" id="IPR035948">
    <property type="entry name" value="YwqG-like_sf"/>
</dbReference>
<keyword evidence="1" id="KW-0808">Transferase</keyword>
<protein>
    <submittedName>
        <fullName evidence="3">Uncharacterized protein YwqG</fullName>
    </submittedName>
</protein>
<accession>A0A239LX47</accession>
<dbReference type="SUPFAM" id="SSF103032">
    <property type="entry name" value="Hypothetical protein YwqG"/>
    <property type="match status" value="1"/>
</dbReference>
<dbReference type="InterPro" id="IPR015315">
    <property type="entry name" value="DUF1963"/>
</dbReference>
<sequence length="247" mass="26771">MRSMDPFRDEALRLGIPQDEVERWLGTIVRPCASLGTGEPTDGPVAGRLGGLPPMPEDEPVPNLPFLASVDLAVIPPGATDLPLPKEGTLLFFAETSENAPYGDDRDWSRLVHVPAGRPVAERGPGGERPPKVYPGGDLRLAIDPSLPNRGDHIEGFPHNDELGEVWWDTSDEMQTGGSVQIGGYPWVENNDPVMDIDHGPGDWVLLAEIGSAVVEGDMGLVHWVIRRDDLAAGRFTQARAEYDMTG</sequence>
<gene>
    <name evidence="3" type="ORF">SAMN05216252_121112</name>
</gene>
<keyword evidence="1" id="KW-0489">Methyltransferase</keyword>
<dbReference type="PANTHER" id="PTHR36436:SF6">
    <property type="entry name" value="SLL5081 PROTEIN"/>
    <property type="match status" value="1"/>
</dbReference>
<proteinExistence type="predicted"/>
<dbReference type="InterPro" id="IPR004223">
    <property type="entry name" value="VitB12-dep_Met_synth_activ_dom"/>
</dbReference>
<evidence type="ECO:0000313" key="3">
    <source>
        <dbReference type="EMBL" id="SNT34279.1"/>
    </source>
</evidence>
<dbReference type="Gene3D" id="2.30.320.10">
    <property type="entry name" value="YwqG-like"/>
    <property type="match status" value="1"/>
</dbReference>
<organism evidence="3 4">
    <name type="scientific">Actinacidiphila glaucinigra</name>
    <dbReference type="NCBI Taxonomy" id="235986"/>
    <lineage>
        <taxon>Bacteria</taxon>
        <taxon>Bacillati</taxon>
        <taxon>Actinomycetota</taxon>
        <taxon>Actinomycetes</taxon>
        <taxon>Kitasatosporales</taxon>
        <taxon>Streptomycetaceae</taxon>
        <taxon>Actinacidiphila</taxon>
    </lineage>
</organism>
<dbReference type="Proteomes" id="UP000198280">
    <property type="component" value="Unassembled WGS sequence"/>
</dbReference>
<evidence type="ECO:0000259" key="2">
    <source>
        <dbReference type="PROSITE" id="PS50974"/>
    </source>
</evidence>
<dbReference type="GO" id="GO:0008705">
    <property type="term" value="F:methionine synthase activity"/>
    <property type="evidence" value="ECO:0007669"/>
    <property type="project" value="InterPro"/>
</dbReference>
<reference evidence="3 4" key="1">
    <citation type="submission" date="2017-06" db="EMBL/GenBank/DDBJ databases">
        <authorList>
            <person name="Kim H.J."/>
            <person name="Triplett B.A."/>
        </authorList>
    </citation>
    <scope>NUCLEOTIDE SEQUENCE [LARGE SCALE GENOMIC DNA]</scope>
    <source>
        <strain evidence="3 4">CGMCC 4.1858</strain>
    </source>
</reference>
<evidence type="ECO:0000256" key="1">
    <source>
        <dbReference type="PROSITE-ProRule" id="PRU00346"/>
    </source>
</evidence>
<dbReference type="Pfam" id="PF09234">
    <property type="entry name" value="DUF1963"/>
    <property type="match status" value="1"/>
</dbReference>
<dbReference type="PANTHER" id="PTHR36436">
    <property type="entry name" value="SLL5081 PROTEIN"/>
    <property type="match status" value="1"/>
</dbReference>
<dbReference type="GO" id="GO:0032259">
    <property type="term" value="P:methylation"/>
    <property type="evidence" value="ECO:0007669"/>
    <property type="project" value="UniProtKB-KW"/>
</dbReference>
<dbReference type="EMBL" id="FZOF01000021">
    <property type="protein sequence ID" value="SNT34279.1"/>
    <property type="molecule type" value="Genomic_DNA"/>
</dbReference>
<dbReference type="PROSITE" id="PS50974">
    <property type="entry name" value="ADOMET_ACTIVATION"/>
    <property type="match status" value="1"/>
</dbReference>
<evidence type="ECO:0000313" key="4">
    <source>
        <dbReference type="Proteomes" id="UP000198280"/>
    </source>
</evidence>
<name>A0A239LX47_9ACTN</name>
<feature type="domain" description="AdoMet activation" evidence="2">
    <location>
        <begin position="1"/>
        <end position="34"/>
    </location>
</feature>
<dbReference type="RefSeq" id="WP_179280047.1">
    <property type="nucleotide sequence ID" value="NZ_FZOF01000021.1"/>
</dbReference>
<keyword evidence="4" id="KW-1185">Reference proteome</keyword>
<dbReference type="AlphaFoldDB" id="A0A239LX47"/>